<keyword evidence="1" id="KW-1133">Transmembrane helix</keyword>
<feature type="chain" id="PRO_5041956044" description="Transmembrane protein" evidence="2">
    <location>
        <begin position="29"/>
        <end position="71"/>
    </location>
</feature>
<evidence type="ECO:0008006" key="5">
    <source>
        <dbReference type="Google" id="ProtNLM"/>
    </source>
</evidence>
<protein>
    <recommendedName>
        <fullName evidence="5">Transmembrane protein</fullName>
    </recommendedName>
</protein>
<feature type="transmembrane region" description="Helical" evidence="1">
    <location>
        <begin position="52"/>
        <end position="69"/>
    </location>
</feature>
<dbReference type="Proteomes" id="UP001281410">
    <property type="component" value="Unassembled WGS sequence"/>
</dbReference>
<dbReference type="EMBL" id="JANJYJ010000004">
    <property type="protein sequence ID" value="KAK3217759.1"/>
    <property type="molecule type" value="Genomic_DNA"/>
</dbReference>
<comment type="caution">
    <text evidence="3">The sequence shown here is derived from an EMBL/GenBank/DDBJ whole genome shotgun (WGS) entry which is preliminary data.</text>
</comment>
<dbReference type="PANTHER" id="PTHR33659">
    <property type="entry name" value="PROTEIN, PUTATIVE-RELATED-RELATED"/>
    <property type="match status" value="1"/>
</dbReference>
<keyword evidence="2" id="KW-0732">Signal</keyword>
<evidence type="ECO:0000313" key="4">
    <source>
        <dbReference type="Proteomes" id="UP001281410"/>
    </source>
</evidence>
<dbReference type="PANTHER" id="PTHR33659:SF11">
    <property type="entry name" value="TRANSMEMBRANE PROTEIN"/>
    <property type="match status" value="1"/>
</dbReference>
<keyword evidence="1" id="KW-0812">Transmembrane</keyword>
<organism evidence="3 4">
    <name type="scientific">Dipteronia sinensis</name>
    <dbReference type="NCBI Taxonomy" id="43782"/>
    <lineage>
        <taxon>Eukaryota</taxon>
        <taxon>Viridiplantae</taxon>
        <taxon>Streptophyta</taxon>
        <taxon>Embryophyta</taxon>
        <taxon>Tracheophyta</taxon>
        <taxon>Spermatophyta</taxon>
        <taxon>Magnoliopsida</taxon>
        <taxon>eudicotyledons</taxon>
        <taxon>Gunneridae</taxon>
        <taxon>Pentapetalae</taxon>
        <taxon>rosids</taxon>
        <taxon>malvids</taxon>
        <taxon>Sapindales</taxon>
        <taxon>Sapindaceae</taxon>
        <taxon>Hippocastanoideae</taxon>
        <taxon>Acereae</taxon>
        <taxon>Dipteronia</taxon>
    </lineage>
</organism>
<accession>A0AAE0AI17</accession>
<reference evidence="3" key="1">
    <citation type="journal article" date="2023" name="Plant J.">
        <title>Genome sequences and population genomics provide insights into the demographic history, inbreeding, and mutation load of two 'living fossil' tree species of Dipteronia.</title>
        <authorList>
            <person name="Feng Y."/>
            <person name="Comes H.P."/>
            <person name="Chen J."/>
            <person name="Zhu S."/>
            <person name="Lu R."/>
            <person name="Zhang X."/>
            <person name="Li P."/>
            <person name="Qiu J."/>
            <person name="Olsen K.M."/>
            <person name="Qiu Y."/>
        </authorList>
    </citation>
    <scope>NUCLEOTIDE SEQUENCE</scope>
    <source>
        <strain evidence="3">NBL</strain>
    </source>
</reference>
<gene>
    <name evidence="3" type="ORF">Dsin_011729</name>
</gene>
<evidence type="ECO:0000256" key="1">
    <source>
        <dbReference type="SAM" id="Phobius"/>
    </source>
</evidence>
<evidence type="ECO:0000256" key="2">
    <source>
        <dbReference type="SAM" id="SignalP"/>
    </source>
</evidence>
<evidence type="ECO:0000313" key="3">
    <source>
        <dbReference type="EMBL" id="KAK3217759.1"/>
    </source>
</evidence>
<keyword evidence="4" id="KW-1185">Reference proteome</keyword>
<dbReference type="AlphaFoldDB" id="A0AAE0AI17"/>
<feature type="signal peptide" evidence="2">
    <location>
        <begin position="1"/>
        <end position="28"/>
    </location>
</feature>
<name>A0AAE0AI17_9ROSI</name>
<sequence>MAQVSSLKAVMVVFVLATLANMAANVSAQSGENMAPAPAPSSVTGAGFSLPGSGILIGFSLVFSLLAILKH</sequence>
<proteinExistence type="predicted"/>
<keyword evidence="1" id="KW-0472">Membrane</keyword>